<organism evidence="5 6">
    <name type="scientific">Ascobolus immersus RN42</name>
    <dbReference type="NCBI Taxonomy" id="1160509"/>
    <lineage>
        <taxon>Eukaryota</taxon>
        <taxon>Fungi</taxon>
        <taxon>Dikarya</taxon>
        <taxon>Ascomycota</taxon>
        <taxon>Pezizomycotina</taxon>
        <taxon>Pezizomycetes</taxon>
        <taxon>Pezizales</taxon>
        <taxon>Ascobolaceae</taxon>
        <taxon>Ascobolus</taxon>
    </lineage>
</organism>
<dbReference type="InterPro" id="IPR013024">
    <property type="entry name" value="GGCT-like"/>
</dbReference>
<dbReference type="InterPro" id="IPR009288">
    <property type="entry name" value="AIG2-like_dom"/>
</dbReference>
<evidence type="ECO:0000313" key="5">
    <source>
        <dbReference type="EMBL" id="RPA86171.1"/>
    </source>
</evidence>
<reference evidence="5 6" key="1">
    <citation type="journal article" date="2018" name="Nat. Ecol. Evol.">
        <title>Pezizomycetes genomes reveal the molecular basis of ectomycorrhizal truffle lifestyle.</title>
        <authorList>
            <person name="Murat C."/>
            <person name="Payen T."/>
            <person name="Noel B."/>
            <person name="Kuo A."/>
            <person name="Morin E."/>
            <person name="Chen J."/>
            <person name="Kohler A."/>
            <person name="Krizsan K."/>
            <person name="Balestrini R."/>
            <person name="Da Silva C."/>
            <person name="Montanini B."/>
            <person name="Hainaut M."/>
            <person name="Levati E."/>
            <person name="Barry K.W."/>
            <person name="Belfiori B."/>
            <person name="Cichocki N."/>
            <person name="Clum A."/>
            <person name="Dockter R.B."/>
            <person name="Fauchery L."/>
            <person name="Guy J."/>
            <person name="Iotti M."/>
            <person name="Le Tacon F."/>
            <person name="Lindquist E.A."/>
            <person name="Lipzen A."/>
            <person name="Malagnac F."/>
            <person name="Mello A."/>
            <person name="Molinier V."/>
            <person name="Miyauchi S."/>
            <person name="Poulain J."/>
            <person name="Riccioni C."/>
            <person name="Rubini A."/>
            <person name="Sitrit Y."/>
            <person name="Splivallo R."/>
            <person name="Traeger S."/>
            <person name="Wang M."/>
            <person name="Zifcakova L."/>
            <person name="Wipf D."/>
            <person name="Zambonelli A."/>
            <person name="Paolocci F."/>
            <person name="Nowrousian M."/>
            <person name="Ottonello S."/>
            <person name="Baldrian P."/>
            <person name="Spatafora J.W."/>
            <person name="Henrissat B."/>
            <person name="Nagy L.G."/>
            <person name="Aury J.M."/>
            <person name="Wincker P."/>
            <person name="Grigoriev I.V."/>
            <person name="Bonfante P."/>
            <person name="Martin F.M."/>
        </authorList>
    </citation>
    <scope>NUCLEOTIDE SEQUENCE [LARGE SCALE GENOMIC DNA]</scope>
    <source>
        <strain evidence="5 6">RN42</strain>
    </source>
</reference>
<dbReference type="SUPFAM" id="SSF110857">
    <property type="entry name" value="Gamma-glutamyl cyclotransferase-like"/>
    <property type="match status" value="1"/>
</dbReference>
<evidence type="ECO:0000256" key="3">
    <source>
        <dbReference type="ARBA" id="ARBA00030602"/>
    </source>
</evidence>
<dbReference type="Gene3D" id="3.10.490.10">
    <property type="entry name" value="Gamma-glutamyl cyclotransferase-like"/>
    <property type="match status" value="1"/>
</dbReference>
<dbReference type="PANTHER" id="PTHR31544">
    <property type="entry name" value="AIG2-LIKE PROTEIN D"/>
    <property type="match status" value="1"/>
</dbReference>
<evidence type="ECO:0000259" key="4">
    <source>
        <dbReference type="Pfam" id="PF06094"/>
    </source>
</evidence>
<dbReference type="EMBL" id="ML119650">
    <property type="protein sequence ID" value="RPA86171.1"/>
    <property type="molecule type" value="Genomic_DNA"/>
</dbReference>
<dbReference type="Proteomes" id="UP000275078">
    <property type="component" value="Unassembled WGS sequence"/>
</dbReference>
<dbReference type="Pfam" id="PF06094">
    <property type="entry name" value="GGACT"/>
    <property type="match status" value="1"/>
</dbReference>
<name>A0A3N4IPL7_ASCIM</name>
<keyword evidence="6" id="KW-1185">Reference proteome</keyword>
<sequence>MPEAIRPGGQKNKTCFFYGTLMVPSVLTRVIYGTTRPEPYQTKDLRIRPAVLSDFVRRKVRYADYPGIVPEKGSTVRGTLVEGLTEWDMKRLDAFEGSEYKLGNVRVHVVGREAPVITSEGVINQDRDWKDPEGEADVEALTYIYSAGAHRLEPEPWDFNHFIKERLYLWAGDDSAEYAGESSELLENSTYFGCGAYEARELMARQKLISWLG</sequence>
<evidence type="ECO:0000256" key="2">
    <source>
        <dbReference type="ARBA" id="ARBA00022679"/>
    </source>
</evidence>
<dbReference type="AlphaFoldDB" id="A0A3N4IPL7"/>
<protein>
    <recommendedName>
        <fullName evidence="3">Putative gamma-glutamylcyclotransferase</fullName>
    </recommendedName>
</protein>
<evidence type="ECO:0000313" key="6">
    <source>
        <dbReference type="Proteomes" id="UP000275078"/>
    </source>
</evidence>
<dbReference type="CDD" id="cd06661">
    <property type="entry name" value="GGCT_like"/>
    <property type="match status" value="1"/>
</dbReference>
<dbReference type="InterPro" id="IPR036568">
    <property type="entry name" value="GGCT-like_sf"/>
</dbReference>
<comment type="similarity">
    <text evidence="1">Belongs to the gamma-glutamylcyclotransferase family.</text>
</comment>
<feature type="domain" description="Gamma-glutamylcyclotransferase AIG2-like" evidence="4">
    <location>
        <begin position="15"/>
        <end position="145"/>
    </location>
</feature>
<gene>
    <name evidence="5" type="ORF">BJ508DRAFT_411364</name>
</gene>
<evidence type="ECO:0000256" key="1">
    <source>
        <dbReference type="ARBA" id="ARBA00008861"/>
    </source>
</evidence>
<accession>A0A3N4IPL7</accession>
<proteinExistence type="inferred from homology"/>
<dbReference type="OrthoDB" id="1044435at2759"/>
<keyword evidence="2" id="KW-0808">Transferase</keyword>
<dbReference type="GO" id="GO:0016740">
    <property type="term" value="F:transferase activity"/>
    <property type="evidence" value="ECO:0007669"/>
    <property type="project" value="UniProtKB-KW"/>
</dbReference>
<dbReference type="PANTHER" id="PTHR31544:SF2">
    <property type="entry name" value="AIG2-LIKE PROTEIN D"/>
    <property type="match status" value="1"/>
</dbReference>
<dbReference type="InterPro" id="IPR045038">
    <property type="entry name" value="AIG2-like"/>
</dbReference>